<dbReference type="InterPro" id="IPR046342">
    <property type="entry name" value="CBS_dom_sf"/>
</dbReference>
<feature type="transmembrane region" description="Helical" evidence="11">
    <location>
        <begin position="6"/>
        <end position="30"/>
    </location>
</feature>
<proteinExistence type="inferred from homology"/>
<comment type="subcellular location">
    <subcellularLocation>
        <location evidence="1">Cell membrane</location>
        <topology evidence="1">Multi-pass membrane protein</topology>
    </subcellularLocation>
</comment>
<dbReference type="PANTHER" id="PTHR43099:SF6">
    <property type="entry name" value="UPF0053 PROTEIN RV1842C"/>
    <property type="match status" value="1"/>
</dbReference>
<dbReference type="InterPro" id="IPR000644">
    <property type="entry name" value="CBS_dom"/>
</dbReference>
<dbReference type="InterPro" id="IPR036318">
    <property type="entry name" value="FAD-bd_PCMH-like_sf"/>
</dbReference>
<feature type="transmembrane region" description="Helical" evidence="11">
    <location>
        <begin position="60"/>
        <end position="82"/>
    </location>
</feature>
<dbReference type="PROSITE" id="PS51371">
    <property type="entry name" value="CBS"/>
    <property type="match status" value="2"/>
</dbReference>
<evidence type="ECO:0000313" key="15">
    <source>
        <dbReference type="Proteomes" id="UP000218244"/>
    </source>
</evidence>
<dbReference type="SUPFAM" id="SSF54631">
    <property type="entry name" value="CBS-domain pair"/>
    <property type="match status" value="1"/>
</dbReference>
<dbReference type="RefSeq" id="WP_096455828.1">
    <property type="nucleotide sequence ID" value="NZ_AP017369.1"/>
</dbReference>
<dbReference type="InterPro" id="IPR044751">
    <property type="entry name" value="Ion_transp-like_CBS"/>
</dbReference>
<keyword evidence="7 9" id="KW-0129">CBS domain</keyword>
<dbReference type="SUPFAM" id="SSF56176">
    <property type="entry name" value="FAD-binding/transporter-associated domain-like"/>
    <property type="match status" value="1"/>
</dbReference>
<keyword evidence="3" id="KW-1003">Cell membrane</keyword>
<dbReference type="Pfam" id="PF03471">
    <property type="entry name" value="CorC_HlyC"/>
    <property type="match status" value="1"/>
</dbReference>
<protein>
    <submittedName>
        <fullName evidence="14">Uncharacterized protein</fullName>
    </submittedName>
</protein>
<dbReference type="Proteomes" id="UP000218244">
    <property type="component" value="Chromosome"/>
</dbReference>
<gene>
    <name evidence="14" type="ORF">N24_1541</name>
</gene>
<feature type="domain" description="CNNM transmembrane" evidence="13">
    <location>
        <begin position="2"/>
        <end position="206"/>
    </location>
</feature>
<evidence type="ECO:0000256" key="8">
    <source>
        <dbReference type="ARBA" id="ARBA00023136"/>
    </source>
</evidence>
<feature type="domain" description="CBS" evidence="12">
    <location>
        <begin position="290"/>
        <end position="347"/>
    </location>
</feature>
<dbReference type="KEGG" id="csur:N24_1541"/>
<feature type="transmembrane region" description="Helical" evidence="11">
    <location>
        <begin position="102"/>
        <end position="123"/>
    </location>
</feature>
<reference evidence="14 15" key="1">
    <citation type="submission" date="2016-02" db="EMBL/GenBank/DDBJ databases">
        <title>Corynebacterium glutamicum N24 whole genome sequencing project.</title>
        <authorList>
            <person name="Matsutani M."/>
            <person name="Nangtapong N."/>
            <person name="Yakushi T."/>
            <person name="Matsushita K."/>
        </authorList>
    </citation>
    <scope>NUCLEOTIDE SEQUENCE [LARGE SCALE GENOMIC DNA]</scope>
    <source>
        <strain evidence="14 15">N24</strain>
    </source>
</reference>
<dbReference type="EMBL" id="AP017369">
    <property type="protein sequence ID" value="BAU95803.1"/>
    <property type="molecule type" value="Genomic_DNA"/>
</dbReference>
<keyword evidence="4 10" id="KW-0812">Transmembrane</keyword>
<evidence type="ECO:0000259" key="13">
    <source>
        <dbReference type="PROSITE" id="PS51846"/>
    </source>
</evidence>
<sequence>MDILISILSLLGFVLLTASTGLFVAIEFALTGLERSTIETHVKQKGDSSARAVQRDHQNLSFVLSGAQLGITITTLATGFLAEPVLAKFFTPLLELVGLNESASTAVALIIALLVATTLSMVFGELVPKNWAITNPLGVARFVVHPVNWFNTVLKPFINGMNKSANFIVRKLGIEPAEELASARSSQELTALVRSSAESGGLDQNTAAVINRSLQFGDATADEFMTPRSTIESLRATDTVNDLIALALETGHSRFPVTEGDLDETIGMVHIKDAFSVGQADRATTKVRDLARKIPVVPASLDGDSVLNAVRSAGSQVILVADEYGGTAGMVTIEDVVEEILGEIHDEHDDSDAERDFQQFGASWEVSGLVRIDELEERVGYISPDGPYETLGGLIMYAMGAIPRVGDVALLPLTETPNMDEFESGFSGRWIARVTVMEDRRIDKAVLTPITHDEAKEYEK</sequence>
<dbReference type="PROSITE" id="PS51846">
    <property type="entry name" value="CNNM"/>
    <property type="match status" value="1"/>
</dbReference>
<dbReference type="InterPro" id="IPR002550">
    <property type="entry name" value="CNNM"/>
</dbReference>
<name>A0A160PRQ9_9CORY</name>
<evidence type="ECO:0000256" key="7">
    <source>
        <dbReference type="ARBA" id="ARBA00023122"/>
    </source>
</evidence>
<evidence type="ECO:0000256" key="3">
    <source>
        <dbReference type="ARBA" id="ARBA00022475"/>
    </source>
</evidence>
<evidence type="ECO:0000256" key="2">
    <source>
        <dbReference type="ARBA" id="ARBA00006337"/>
    </source>
</evidence>
<evidence type="ECO:0000256" key="11">
    <source>
        <dbReference type="SAM" id="Phobius"/>
    </source>
</evidence>
<dbReference type="InterPro" id="IPR016169">
    <property type="entry name" value="FAD-bd_PCMH_sub2"/>
</dbReference>
<evidence type="ECO:0000256" key="9">
    <source>
        <dbReference type="PROSITE-ProRule" id="PRU00703"/>
    </source>
</evidence>
<dbReference type="Gene3D" id="3.30.465.10">
    <property type="match status" value="1"/>
</dbReference>
<evidence type="ECO:0000259" key="12">
    <source>
        <dbReference type="PROSITE" id="PS51371"/>
    </source>
</evidence>
<evidence type="ECO:0000256" key="6">
    <source>
        <dbReference type="ARBA" id="ARBA00022989"/>
    </source>
</evidence>
<dbReference type="AlphaFoldDB" id="A0A160PRQ9"/>
<evidence type="ECO:0000256" key="4">
    <source>
        <dbReference type="ARBA" id="ARBA00022692"/>
    </source>
</evidence>
<dbReference type="InterPro" id="IPR051676">
    <property type="entry name" value="UPF0053_domain"/>
</dbReference>
<dbReference type="Pfam" id="PF01595">
    <property type="entry name" value="CNNM"/>
    <property type="match status" value="1"/>
</dbReference>
<keyword evidence="6 10" id="KW-1133">Transmembrane helix</keyword>
<dbReference type="InterPro" id="IPR005170">
    <property type="entry name" value="Transptr-assoc_dom"/>
</dbReference>
<evidence type="ECO:0000256" key="5">
    <source>
        <dbReference type="ARBA" id="ARBA00022737"/>
    </source>
</evidence>
<keyword evidence="15" id="KW-1185">Reference proteome</keyword>
<dbReference type="Pfam" id="PF00571">
    <property type="entry name" value="CBS"/>
    <property type="match status" value="1"/>
</dbReference>
<dbReference type="PANTHER" id="PTHR43099">
    <property type="entry name" value="UPF0053 PROTEIN YRKA"/>
    <property type="match status" value="1"/>
</dbReference>
<feature type="domain" description="CBS" evidence="12">
    <location>
        <begin position="225"/>
        <end position="284"/>
    </location>
</feature>
<organism evidence="14 15">
    <name type="scientific">Corynebacterium suranareeae</name>
    <dbReference type="NCBI Taxonomy" id="2506452"/>
    <lineage>
        <taxon>Bacteria</taxon>
        <taxon>Bacillati</taxon>
        <taxon>Actinomycetota</taxon>
        <taxon>Actinomycetes</taxon>
        <taxon>Mycobacteriales</taxon>
        <taxon>Corynebacteriaceae</taxon>
        <taxon>Corynebacterium</taxon>
    </lineage>
</organism>
<evidence type="ECO:0000313" key="14">
    <source>
        <dbReference type="EMBL" id="BAU95803.1"/>
    </source>
</evidence>
<keyword evidence="5" id="KW-0677">Repeat</keyword>
<evidence type="ECO:0000256" key="1">
    <source>
        <dbReference type="ARBA" id="ARBA00004651"/>
    </source>
</evidence>
<keyword evidence="8 10" id="KW-0472">Membrane</keyword>
<dbReference type="SMART" id="SM01091">
    <property type="entry name" value="CorC_HlyC"/>
    <property type="match status" value="1"/>
</dbReference>
<dbReference type="GO" id="GO:0005886">
    <property type="term" value="C:plasma membrane"/>
    <property type="evidence" value="ECO:0007669"/>
    <property type="project" value="UniProtKB-SubCell"/>
</dbReference>
<dbReference type="CDD" id="cd04590">
    <property type="entry name" value="CBS_pair_CorC_HlyC_assoc"/>
    <property type="match status" value="1"/>
</dbReference>
<dbReference type="Gene3D" id="3.10.580.10">
    <property type="entry name" value="CBS-domain"/>
    <property type="match status" value="1"/>
</dbReference>
<accession>A0A160PRQ9</accession>
<evidence type="ECO:0000256" key="10">
    <source>
        <dbReference type="PROSITE-ProRule" id="PRU01193"/>
    </source>
</evidence>
<dbReference type="GO" id="GO:0050660">
    <property type="term" value="F:flavin adenine dinucleotide binding"/>
    <property type="evidence" value="ECO:0007669"/>
    <property type="project" value="InterPro"/>
</dbReference>
<comment type="similarity">
    <text evidence="2">Belongs to the UPF0053 family.</text>
</comment>